<gene>
    <name evidence="2" type="ORF">FME351_LOCUS29752</name>
    <name evidence="3" type="ORF">TSG867_LOCUS26285</name>
</gene>
<dbReference type="Proteomes" id="UP000663869">
    <property type="component" value="Unassembled WGS sequence"/>
</dbReference>
<name>A0A818X0I0_9BILA</name>
<dbReference type="EMBL" id="CAJNYU010004198">
    <property type="protein sequence ID" value="CAF3732132.1"/>
    <property type="molecule type" value="Genomic_DNA"/>
</dbReference>
<dbReference type="AlphaFoldDB" id="A0A818X0I0"/>
<accession>A0A818X0I0</accession>
<feature type="region of interest" description="Disordered" evidence="1">
    <location>
        <begin position="40"/>
        <end position="83"/>
    </location>
</feature>
<feature type="region of interest" description="Disordered" evidence="1">
    <location>
        <begin position="133"/>
        <end position="180"/>
    </location>
</feature>
<proteinExistence type="predicted"/>
<evidence type="ECO:0000313" key="3">
    <source>
        <dbReference type="EMBL" id="CAF4576196.1"/>
    </source>
</evidence>
<sequence>MIPTDDAVDYAWSEFERYSTNDYVRQLLDAQTTTLANAMTPSMATESSSSSAADSNYAKSDLSDLQDNVERSHNETTEQLESMKNTITELQSKLVQMEERTNSQLKNKNNVNKALDWIMQAMANAKMSELIPPWIGSDSSRSNSISQRQQNDAQDVQSNLPTTTVDPRAQQIPQQQIRPAASSEFCIEIRRLSFDDDSV</sequence>
<evidence type="ECO:0000313" key="2">
    <source>
        <dbReference type="EMBL" id="CAF3732132.1"/>
    </source>
</evidence>
<feature type="compositionally biased region" description="Low complexity" evidence="1">
    <location>
        <begin position="167"/>
        <end position="180"/>
    </location>
</feature>
<reference evidence="2" key="1">
    <citation type="submission" date="2021-02" db="EMBL/GenBank/DDBJ databases">
        <authorList>
            <person name="Nowell W R."/>
        </authorList>
    </citation>
    <scope>NUCLEOTIDE SEQUENCE</scope>
</reference>
<dbReference type="EMBL" id="CAJOBQ010002735">
    <property type="protein sequence ID" value="CAF4576196.1"/>
    <property type="molecule type" value="Genomic_DNA"/>
</dbReference>
<protein>
    <submittedName>
        <fullName evidence="2">Uncharacterized protein</fullName>
    </submittedName>
</protein>
<evidence type="ECO:0000313" key="4">
    <source>
        <dbReference type="Proteomes" id="UP000663869"/>
    </source>
</evidence>
<feature type="compositionally biased region" description="Polar residues" evidence="1">
    <location>
        <begin position="153"/>
        <end position="165"/>
    </location>
</feature>
<organism evidence="2 4">
    <name type="scientific">Rotaria socialis</name>
    <dbReference type="NCBI Taxonomy" id="392032"/>
    <lineage>
        <taxon>Eukaryota</taxon>
        <taxon>Metazoa</taxon>
        <taxon>Spiralia</taxon>
        <taxon>Gnathifera</taxon>
        <taxon>Rotifera</taxon>
        <taxon>Eurotatoria</taxon>
        <taxon>Bdelloidea</taxon>
        <taxon>Philodinida</taxon>
        <taxon>Philodinidae</taxon>
        <taxon>Rotaria</taxon>
    </lineage>
</organism>
<evidence type="ECO:0000256" key="1">
    <source>
        <dbReference type="SAM" id="MobiDB-lite"/>
    </source>
</evidence>
<feature type="compositionally biased region" description="Low complexity" evidence="1">
    <location>
        <begin position="42"/>
        <end position="60"/>
    </location>
</feature>
<feature type="compositionally biased region" description="Low complexity" evidence="1">
    <location>
        <begin position="137"/>
        <end position="152"/>
    </location>
</feature>
<dbReference type="Proteomes" id="UP000663862">
    <property type="component" value="Unassembled WGS sequence"/>
</dbReference>
<comment type="caution">
    <text evidence="2">The sequence shown here is derived from an EMBL/GenBank/DDBJ whole genome shotgun (WGS) entry which is preliminary data.</text>
</comment>